<dbReference type="Proteomes" id="UP000325713">
    <property type="component" value="Chromosome"/>
</dbReference>
<reference evidence="6 7" key="1">
    <citation type="submission" date="2018-08" db="EMBL/GenBank/DDBJ databases">
        <title>Neisseria zalophi ATCC BAA-2455 complete genome.</title>
        <authorList>
            <person name="Veseli I.A."/>
            <person name="Buttler R."/>
            <person name="Mascarenhas dos Santos A.C."/>
            <person name="Pombert J.-F."/>
        </authorList>
    </citation>
    <scope>NUCLEOTIDE SEQUENCE [LARGE SCALE GENOMIC DNA]</scope>
    <source>
        <strain evidence="6 7">ATCC BAA-2455</strain>
    </source>
</reference>
<keyword evidence="5" id="KW-1003">Cell membrane</keyword>
<evidence type="ECO:0000256" key="1">
    <source>
        <dbReference type="PIRSR" id="PIRSR600829-1"/>
    </source>
</evidence>
<evidence type="ECO:0000313" key="6">
    <source>
        <dbReference type="EMBL" id="QEY25946.1"/>
    </source>
</evidence>
<name>A0A5J6PUA8_9NEIS</name>
<comment type="cofactor">
    <cofactor evidence="4">
        <name>Mg(2+)</name>
        <dbReference type="ChEBI" id="CHEBI:18420"/>
    </cofactor>
    <text evidence="4">Mn(2+), Zn(2+), Cd(2+) and Co(2+) support activity to lesser extents.</text>
</comment>
<dbReference type="EC" id="2.7.1.107" evidence="5"/>
<keyword evidence="5" id="KW-1133">Transmembrane helix</keyword>
<keyword evidence="3 5" id="KW-0547">Nucleotide-binding</keyword>
<feature type="transmembrane region" description="Helical" evidence="5">
    <location>
        <begin position="114"/>
        <end position="132"/>
    </location>
</feature>
<dbReference type="GO" id="GO:0005524">
    <property type="term" value="F:ATP binding"/>
    <property type="evidence" value="ECO:0007669"/>
    <property type="project" value="UniProtKB-KW"/>
</dbReference>
<feature type="transmembrane region" description="Helical" evidence="5">
    <location>
        <begin position="48"/>
        <end position="65"/>
    </location>
</feature>
<dbReference type="PANTHER" id="PTHR34299">
    <property type="entry name" value="DIACYLGLYCEROL KINASE"/>
    <property type="match status" value="1"/>
</dbReference>
<keyword evidence="5 6" id="KW-0418">Kinase</keyword>
<dbReference type="PANTHER" id="PTHR34299:SF1">
    <property type="entry name" value="DIACYLGLYCEROL KINASE"/>
    <property type="match status" value="1"/>
</dbReference>
<keyword evidence="5" id="KW-0808">Transferase</keyword>
<dbReference type="CDD" id="cd14264">
    <property type="entry name" value="DAGK_IM"/>
    <property type="match status" value="1"/>
</dbReference>
<proteinExistence type="inferred from homology"/>
<comment type="catalytic activity">
    <reaction evidence="5">
        <text>a 1,2-diacyl-sn-glycerol + ATP = a 1,2-diacyl-sn-glycero-3-phosphate + ADP + H(+)</text>
        <dbReference type="Rhea" id="RHEA:10272"/>
        <dbReference type="ChEBI" id="CHEBI:15378"/>
        <dbReference type="ChEBI" id="CHEBI:17815"/>
        <dbReference type="ChEBI" id="CHEBI:30616"/>
        <dbReference type="ChEBI" id="CHEBI:58608"/>
        <dbReference type="ChEBI" id="CHEBI:456216"/>
        <dbReference type="EC" id="2.7.1.107"/>
    </reaction>
</comment>
<comment type="function">
    <text evidence="5">Catalyzes the ATP-dependent phosphorylation of sn-l,2-diacylglycerol (DAG) to phosphatidic acid. Involved in the recycling of diacylglycerol produced as a by-product during membrane-derived oligosaccharide (MDO) biosynthesis.</text>
</comment>
<evidence type="ECO:0000256" key="2">
    <source>
        <dbReference type="PIRSR" id="PIRSR600829-2"/>
    </source>
</evidence>
<dbReference type="KEGG" id="nzl:D0T92_04950"/>
<dbReference type="InterPro" id="IPR033718">
    <property type="entry name" value="DAGK_prok"/>
</dbReference>
<dbReference type="AlphaFoldDB" id="A0A5J6PUA8"/>
<feature type="transmembrane region" description="Helical" evidence="5">
    <location>
        <begin position="72"/>
        <end position="94"/>
    </location>
</feature>
<keyword evidence="5" id="KW-0472">Membrane</keyword>
<feature type="binding site" evidence="2">
    <location>
        <position position="84"/>
    </location>
    <ligand>
        <name>substrate</name>
    </ligand>
</feature>
<keyword evidence="5" id="KW-0997">Cell inner membrane</keyword>
<keyword evidence="5" id="KW-0812">Transmembrane</keyword>
<evidence type="ECO:0000256" key="4">
    <source>
        <dbReference type="PIRSR" id="PIRSR600829-4"/>
    </source>
</evidence>
<feature type="binding site" evidence="2">
    <location>
        <position position="25"/>
    </location>
    <ligand>
        <name>substrate</name>
    </ligand>
</feature>
<keyword evidence="5" id="KW-1208">Phospholipid metabolism</keyword>
<keyword evidence="5" id="KW-0443">Lipid metabolism</keyword>
<dbReference type="Gene3D" id="1.10.3830.10">
    <property type="entry name" value="Diacylglycerol kinase (DAGK) domain"/>
    <property type="match status" value="1"/>
</dbReference>
<dbReference type="GO" id="GO:0004143">
    <property type="term" value="F:ATP-dependent diacylglycerol kinase activity"/>
    <property type="evidence" value="ECO:0007669"/>
    <property type="project" value="UniProtKB-EC"/>
</dbReference>
<feature type="binding site" evidence="2">
    <location>
        <position position="113"/>
    </location>
    <ligand>
        <name>substrate</name>
    </ligand>
</feature>
<sequence>MPSEKIKDKPQSYAATMKGGQGVHRIIKALGYSADGIRSACAEQGFRQLLWIHAVLLIGIVVLDFTLPVRMILLLASLLSIVVELINTGLEAAVDHTSEEMHVLAKKAKDVGSAAQYLTLAGVIVLWIMALVG</sequence>
<keyword evidence="4" id="KW-0460">Magnesium</keyword>
<feature type="binding site" evidence="2">
    <location>
        <position position="70"/>
    </location>
    <ligand>
        <name>substrate</name>
    </ligand>
</feature>
<organism evidence="6 7">
    <name type="scientific">Neisseria zalophi</name>
    <dbReference type="NCBI Taxonomy" id="640030"/>
    <lineage>
        <taxon>Bacteria</taxon>
        <taxon>Pseudomonadati</taxon>
        <taxon>Pseudomonadota</taxon>
        <taxon>Betaproteobacteria</taxon>
        <taxon>Neisseriales</taxon>
        <taxon>Neisseriaceae</taxon>
        <taxon>Neisseria</taxon>
    </lineage>
</organism>
<dbReference type="InterPro" id="IPR000829">
    <property type="entry name" value="DAGK"/>
</dbReference>
<dbReference type="RefSeq" id="WP_151050772.1">
    <property type="nucleotide sequence ID" value="NZ_CP031700.1"/>
</dbReference>
<dbReference type="GO" id="GO:0005886">
    <property type="term" value="C:plasma membrane"/>
    <property type="evidence" value="ECO:0007669"/>
    <property type="project" value="UniProtKB-SubCell"/>
</dbReference>
<feature type="binding site" evidence="3">
    <location>
        <begin position="100"/>
        <end position="102"/>
    </location>
    <ligand>
        <name>ATP</name>
        <dbReference type="ChEBI" id="CHEBI:30616"/>
    </ligand>
</feature>
<evidence type="ECO:0000256" key="5">
    <source>
        <dbReference type="RuleBase" id="RU363065"/>
    </source>
</evidence>
<accession>A0A5J6PUA8</accession>
<keyword evidence="4" id="KW-0479">Metal-binding</keyword>
<evidence type="ECO:0000313" key="7">
    <source>
        <dbReference type="Proteomes" id="UP000325713"/>
    </source>
</evidence>
<feature type="binding site" evidence="3">
    <location>
        <position position="25"/>
    </location>
    <ligand>
        <name>ATP</name>
        <dbReference type="ChEBI" id="CHEBI:30616"/>
    </ligand>
</feature>
<protein>
    <recommendedName>
        <fullName evidence="5">Diacylglycerol kinase</fullName>
        <ecNumber evidence="5">2.7.1.107</ecNumber>
    </recommendedName>
</protein>
<gene>
    <name evidence="6" type="ORF">D0T92_04950</name>
</gene>
<feature type="binding site" evidence="4">
    <location>
        <position position="43"/>
    </location>
    <ligand>
        <name>a divalent metal cation</name>
        <dbReference type="ChEBI" id="CHEBI:60240"/>
    </ligand>
</feature>
<comment type="subcellular location">
    <subcellularLocation>
        <location evidence="5">Cell inner membrane</location>
        <topology evidence="5">Multi-pass membrane protein</topology>
    </subcellularLocation>
</comment>
<dbReference type="EMBL" id="CP031700">
    <property type="protein sequence ID" value="QEY25946.1"/>
    <property type="molecule type" value="Genomic_DNA"/>
</dbReference>
<dbReference type="GO" id="GO:0006654">
    <property type="term" value="P:phosphatidic acid biosynthetic process"/>
    <property type="evidence" value="ECO:0007669"/>
    <property type="project" value="InterPro"/>
</dbReference>
<keyword evidence="3 5" id="KW-0067">ATP-binding</keyword>
<feature type="binding site" evidence="3">
    <location>
        <position position="43"/>
    </location>
    <ligand>
        <name>ATP</name>
        <dbReference type="ChEBI" id="CHEBI:30616"/>
    </ligand>
</feature>
<feature type="binding site" evidence="4">
    <location>
        <position position="91"/>
    </location>
    <ligand>
        <name>a divalent metal cation</name>
        <dbReference type="ChEBI" id="CHEBI:60240"/>
    </ligand>
</feature>
<dbReference type="OrthoDB" id="9796011at2"/>
<feature type="binding site" evidence="3">
    <location>
        <position position="32"/>
    </location>
    <ligand>
        <name>ATP</name>
        <dbReference type="ChEBI" id="CHEBI:30616"/>
    </ligand>
</feature>
<feature type="active site" description="Proton acceptor" evidence="1">
    <location>
        <position position="84"/>
    </location>
</feature>
<comment type="similarity">
    <text evidence="5">Belongs to the bacterial diacylglycerol kinase family.</text>
</comment>
<feature type="binding site" evidence="3">
    <location>
        <begin position="109"/>
        <end position="110"/>
    </location>
    <ligand>
        <name>ATP</name>
        <dbReference type="ChEBI" id="CHEBI:30616"/>
    </ligand>
</feature>
<dbReference type="GO" id="GO:0046872">
    <property type="term" value="F:metal ion binding"/>
    <property type="evidence" value="ECO:0007669"/>
    <property type="project" value="UniProtKB-KW"/>
</dbReference>
<evidence type="ECO:0000256" key="3">
    <source>
        <dbReference type="PIRSR" id="PIRSR600829-3"/>
    </source>
</evidence>
<feature type="binding site" evidence="3">
    <location>
        <position position="91"/>
    </location>
    <ligand>
        <name>ATP</name>
        <dbReference type="ChEBI" id="CHEBI:30616"/>
    </ligand>
</feature>
<keyword evidence="7" id="KW-1185">Reference proteome</keyword>
<dbReference type="Pfam" id="PF01219">
    <property type="entry name" value="DAGK_prokar"/>
    <property type="match status" value="1"/>
</dbReference>